<dbReference type="EMBL" id="CP118246">
    <property type="protein sequence ID" value="WDR01558.1"/>
    <property type="molecule type" value="Genomic_DNA"/>
</dbReference>
<dbReference type="Proteomes" id="UP001220530">
    <property type="component" value="Chromosome"/>
</dbReference>
<dbReference type="InterPro" id="IPR011611">
    <property type="entry name" value="PfkB_dom"/>
</dbReference>
<evidence type="ECO:0000259" key="3">
    <source>
        <dbReference type="Pfam" id="PF00294"/>
    </source>
</evidence>
<feature type="domain" description="Carbohydrate kinase PfkB" evidence="3">
    <location>
        <begin position="35"/>
        <end position="293"/>
    </location>
</feature>
<evidence type="ECO:0000313" key="4">
    <source>
        <dbReference type="EMBL" id="WDR01558.1"/>
    </source>
</evidence>
<name>A0ABY7YK65_9HYPH</name>
<dbReference type="RefSeq" id="WP_282217968.1">
    <property type="nucleotide sequence ID" value="NZ_CP118246.1"/>
</dbReference>
<dbReference type="InterPro" id="IPR002173">
    <property type="entry name" value="Carboh/pur_kinase_PfkB_CS"/>
</dbReference>
<protein>
    <submittedName>
        <fullName evidence="4">Sugar kinase</fullName>
    </submittedName>
</protein>
<accession>A0ABY7YK65</accession>
<keyword evidence="2 4" id="KW-0418">Kinase</keyword>
<gene>
    <name evidence="4" type="ORF">PSQ19_12280</name>
</gene>
<proteinExistence type="predicted"/>
<keyword evidence="1" id="KW-0808">Transferase</keyword>
<dbReference type="PROSITE" id="PS00584">
    <property type="entry name" value="PFKB_KINASES_2"/>
    <property type="match status" value="1"/>
</dbReference>
<keyword evidence="5" id="KW-1185">Reference proteome</keyword>
<dbReference type="InterPro" id="IPR029056">
    <property type="entry name" value="Ribokinase-like"/>
</dbReference>
<dbReference type="Gene3D" id="3.40.1190.20">
    <property type="match status" value="1"/>
</dbReference>
<keyword evidence="4" id="KW-0675">Receptor</keyword>
<dbReference type="GO" id="GO:0016301">
    <property type="term" value="F:kinase activity"/>
    <property type="evidence" value="ECO:0007669"/>
    <property type="project" value="UniProtKB-KW"/>
</dbReference>
<organism evidence="4 5">
    <name type="scientific">Devosia algicola</name>
    <dbReference type="NCBI Taxonomy" id="3026418"/>
    <lineage>
        <taxon>Bacteria</taxon>
        <taxon>Pseudomonadati</taxon>
        <taxon>Pseudomonadota</taxon>
        <taxon>Alphaproteobacteria</taxon>
        <taxon>Hyphomicrobiales</taxon>
        <taxon>Devosiaceae</taxon>
        <taxon>Devosia</taxon>
    </lineage>
</organism>
<sequence>MRSCPDRPAVICAGRIYCDLVFSGLPAMPCLGQEVYASGMNSVLGGGAFIAAAHLQALGRRAILLSRFGMDPVSMALESQFAVAGLDMALVERHADAGPQITVVMAHGDDRAFLSRRAGSALPMALNAALSGVEAAHLHIAEFATLADHPDLVRLAKRHGMSVSLDPSWDSALIHSSGLLSICAGVDLFLPNLEEARAITGHTDAASALNILAQHFPVVALKLGAEGAIYAKGTIRQKIGAPKVAVVDTTGAGDAFNAGFIHAWLDGEPAQQCLSAAVALGSRSVQGPGGTAALSLTDPAQMAGEDVIARDMHP</sequence>
<dbReference type="SUPFAM" id="SSF53613">
    <property type="entry name" value="Ribokinase-like"/>
    <property type="match status" value="1"/>
</dbReference>
<dbReference type="PANTHER" id="PTHR10584:SF166">
    <property type="entry name" value="RIBOKINASE"/>
    <property type="match status" value="1"/>
</dbReference>
<evidence type="ECO:0000256" key="2">
    <source>
        <dbReference type="ARBA" id="ARBA00022777"/>
    </source>
</evidence>
<dbReference type="Pfam" id="PF00294">
    <property type="entry name" value="PfkB"/>
    <property type="match status" value="1"/>
</dbReference>
<evidence type="ECO:0000256" key="1">
    <source>
        <dbReference type="ARBA" id="ARBA00022679"/>
    </source>
</evidence>
<evidence type="ECO:0000313" key="5">
    <source>
        <dbReference type="Proteomes" id="UP001220530"/>
    </source>
</evidence>
<dbReference type="CDD" id="cd01166">
    <property type="entry name" value="KdgK"/>
    <property type="match status" value="1"/>
</dbReference>
<reference evidence="4 5" key="1">
    <citation type="submission" date="2023-02" db="EMBL/GenBank/DDBJ databases">
        <title>Devosia algicola sp. nov., isolated from the phycosphere of marine algae.</title>
        <authorList>
            <person name="Kim J.M."/>
            <person name="Lee J.K."/>
            <person name="Choi B.J."/>
            <person name="Bayburt H."/>
            <person name="Jeon C.O."/>
        </authorList>
    </citation>
    <scope>NUCLEOTIDE SEQUENCE [LARGE SCALE GENOMIC DNA]</scope>
    <source>
        <strain evidence="4 5">G20-9</strain>
    </source>
</reference>
<dbReference type="PANTHER" id="PTHR10584">
    <property type="entry name" value="SUGAR KINASE"/>
    <property type="match status" value="1"/>
</dbReference>